<dbReference type="OrthoDB" id="8566581at2"/>
<dbReference type="AlphaFoldDB" id="A0A0G3BQU8"/>
<feature type="compositionally biased region" description="Gly residues" evidence="1">
    <location>
        <begin position="126"/>
        <end position="136"/>
    </location>
</feature>
<dbReference type="PATRIC" id="fig|413882.6.peg.5314"/>
<dbReference type="KEGG" id="pbh:AAW51_5088"/>
<evidence type="ECO:0000256" key="1">
    <source>
        <dbReference type="SAM" id="MobiDB-lite"/>
    </source>
</evidence>
<feature type="region of interest" description="Disordered" evidence="1">
    <location>
        <begin position="203"/>
        <end position="233"/>
    </location>
</feature>
<dbReference type="Proteomes" id="UP000035352">
    <property type="component" value="Chromosome"/>
</dbReference>
<dbReference type="STRING" id="413882.AAW51_5088"/>
<protein>
    <submittedName>
        <fullName evidence="2">Uncharacterized protein</fullName>
    </submittedName>
</protein>
<feature type="compositionally biased region" description="Pro residues" evidence="1">
    <location>
        <begin position="102"/>
        <end position="111"/>
    </location>
</feature>
<reference evidence="2 3" key="1">
    <citation type="submission" date="2015-05" db="EMBL/GenBank/DDBJ databases">
        <authorList>
            <person name="Tang B."/>
            <person name="Yu Y."/>
        </authorList>
    </citation>
    <scope>NUCLEOTIDE SEQUENCE [LARGE SCALE GENOMIC DNA]</scope>
    <source>
        <strain evidence="2 3">DSM 7029</strain>
    </source>
</reference>
<dbReference type="NCBIfam" id="NF043076">
    <property type="entry name" value="PHA_gran_PhaM"/>
    <property type="match status" value="1"/>
</dbReference>
<dbReference type="EMBL" id="CP011371">
    <property type="protein sequence ID" value="AKJ31779.1"/>
    <property type="molecule type" value="Genomic_DNA"/>
</dbReference>
<evidence type="ECO:0000313" key="3">
    <source>
        <dbReference type="Proteomes" id="UP000035352"/>
    </source>
</evidence>
<evidence type="ECO:0000313" key="2">
    <source>
        <dbReference type="EMBL" id="AKJ31779.1"/>
    </source>
</evidence>
<gene>
    <name evidence="2" type="ORF">AAW51_5088</name>
</gene>
<dbReference type="RefSeq" id="WP_047196848.1">
    <property type="nucleotide sequence ID" value="NZ_CP011371.1"/>
</dbReference>
<feature type="region of interest" description="Disordered" evidence="1">
    <location>
        <begin position="96"/>
        <end position="142"/>
    </location>
</feature>
<dbReference type="InterPro" id="IPR050026">
    <property type="entry name" value="PHA_gran_PhaM_N"/>
</dbReference>
<organism evidence="2 3">
    <name type="scientific">Caldimonas brevitalea</name>
    <dbReference type="NCBI Taxonomy" id="413882"/>
    <lineage>
        <taxon>Bacteria</taxon>
        <taxon>Pseudomonadati</taxon>
        <taxon>Pseudomonadota</taxon>
        <taxon>Betaproteobacteria</taxon>
        <taxon>Burkholderiales</taxon>
        <taxon>Sphaerotilaceae</taxon>
        <taxon>Caldimonas</taxon>
    </lineage>
</organism>
<accession>A0A0G3BQU8</accession>
<sequence length="233" mass="24713">MNDPMQGFGKLVPGFEFLQEMMKSAGSAMPSFTQWVAPTLDPKELEKRIGELRTVQFWLEQNARMLSATIQAMEVQRMTLATLESMNVPMDTLRDSLKVTVPSPPPAPAAGPGPDRDAAAAKPGPSGTGTGTGTGTGQTASAGLIDPMQWWGALTQQFATLATNTMAEALKDSGSEAVRQRASDMVKQSFETAQHNLRQTMAPLQPAGDETAPARKAPARRGGAKGDTPNADT</sequence>
<name>A0A0G3BQU8_9BURK</name>
<proteinExistence type="predicted"/>
<keyword evidence="3" id="KW-1185">Reference proteome</keyword>